<dbReference type="GO" id="GO:0005886">
    <property type="term" value="C:plasma membrane"/>
    <property type="evidence" value="ECO:0007669"/>
    <property type="project" value="UniProtKB-SubCell"/>
</dbReference>
<dbReference type="Proteomes" id="UP000541425">
    <property type="component" value="Unassembled WGS sequence"/>
</dbReference>
<protein>
    <submittedName>
        <fullName evidence="9">Rod shape-determining protein MreD</fullName>
    </submittedName>
</protein>
<dbReference type="EMBL" id="JACICA010000001">
    <property type="protein sequence ID" value="MBB3701816.1"/>
    <property type="molecule type" value="Genomic_DNA"/>
</dbReference>
<evidence type="ECO:0000313" key="10">
    <source>
        <dbReference type="Proteomes" id="UP000541425"/>
    </source>
</evidence>
<name>A0A7W5YF43_9BACT</name>
<evidence type="ECO:0000256" key="7">
    <source>
        <dbReference type="ARBA" id="ARBA00023136"/>
    </source>
</evidence>
<dbReference type="AlphaFoldDB" id="A0A7W5YF43"/>
<keyword evidence="3" id="KW-1003">Cell membrane</keyword>
<keyword evidence="4 8" id="KW-0812">Transmembrane</keyword>
<organism evidence="9 10">
    <name type="scientific">Alloprevotella rava</name>
    <dbReference type="NCBI Taxonomy" id="671218"/>
    <lineage>
        <taxon>Bacteria</taxon>
        <taxon>Pseudomonadati</taxon>
        <taxon>Bacteroidota</taxon>
        <taxon>Bacteroidia</taxon>
        <taxon>Bacteroidales</taxon>
        <taxon>Prevotellaceae</taxon>
        <taxon>Alloprevotella</taxon>
    </lineage>
</organism>
<accession>A0A7W5YF43</accession>
<comment type="subcellular location">
    <subcellularLocation>
        <location evidence="1">Cell membrane</location>
        <topology evidence="1">Multi-pass membrane protein</topology>
    </subcellularLocation>
</comment>
<evidence type="ECO:0000256" key="2">
    <source>
        <dbReference type="ARBA" id="ARBA00007776"/>
    </source>
</evidence>
<feature type="transmembrane region" description="Helical" evidence="8">
    <location>
        <begin position="115"/>
        <end position="133"/>
    </location>
</feature>
<evidence type="ECO:0000313" key="9">
    <source>
        <dbReference type="EMBL" id="MBB3701816.1"/>
    </source>
</evidence>
<keyword evidence="6 8" id="KW-1133">Transmembrane helix</keyword>
<comment type="caution">
    <text evidence="9">The sequence shown here is derived from an EMBL/GenBank/DDBJ whole genome shotgun (WGS) entry which is preliminary data.</text>
</comment>
<evidence type="ECO:0000256" key="8">
    <source>
        <dbReference type="SAM" id="Phobius"/>
    </source>
</evidence>
<comment type="similarity">
    <text evidence="2">Belongs to the MreD family.</text>
</comment>
<evidence type="ECO:0000256" key="6">
    <source>
        <dbReference type="ARBA" id="ARBA00022989"/>
    </source>
</evidence>
<dbReference type="GO" id="GO:0008360">
    <property type="term" value="P:regulation of cell shape"/>
    <property type="evidence" value="ECO:0007669"/>
    <property type="project" value="UniProtKB-KW"/>
</dbReference>
<proteinExistence type="inferred from homology"/>
<evidence type="ECO:0000256" key="1">
    <source>
        <dbReference type="ARBA" id="ARBA00004651"/>
    </source>
</evidence>
<feature type="transmembrane region" description="Helical" evidence="8">
    <location>
        <begin position="74"/>
        <end position="94"/>
    </location>
</feature>
<evidence type="ECO:0000256" key="5">
    <source>
        <dbReference type="ARBA" id="ARBA00022960"/>
    </source>
</evidence>
<dbReference type="RefSeq" id="WP_183693912.1">
    <property type="nucleotide sequence ID" value="NZ_JACICA010000001.1"/>
</dbReference>
<feature type="transmembrane region" description="Helical" evidence="8">
    <location>
        <begin position="51"/>
        <end position="68"/>
    </location>
</feature>
<evidence type="ECO:0000256" key="4">
    <source>
        <dbReference type="ARBA" id="ARBA00022692"/>
    </source>
</evidence>
<gene>
    <name evidence="9" type="ORF">FHS60_000258</name>
</gene>
<feature type="transmembrane region" description="Helical" evidence="8">
    <location>
        <begin position="5"/>
        <end position="22"/>
    </location>
</feature>
<dbReference type="InterPro" id="IPR007227">
    <property type="entry name" value="Cell_shape_determining_MreD"/>
</dbReference>
<keyword evidence="7 8" id="KW-0472">Membrane</keyword>
<dbReference type="NCBIfam" id="TIGR03426">
    <property type="entry name" value="shape_MreD"/>
    <property type="match status" value="1"/>
</dbReference>
<keyword evidence="5" id="KW-0133">Cell shape</keyword>
<evidence type="ECO:0000256" key="3">
    <source>
        <dbReference type="ARBA" id="ARBA00022475"/>
    </source>
</evidence>
<feature type="transmembrane region" description="Helical" evidence="8">
    <location>
        <begin position="28"/>
        <end position="44"/>
    </location>
</feature>
<sequence length="169" mass="19447">MFQTILSRIGWFLLLLLLQVLVFNHIHIMGYATPMPYVYFLLILPSNTPRWLYVLLGFLLGVLIDIFGNTPGMAAATMTAIGLITPLLFNLFGPRDQDKDDNILPSMRTMERWPFVRYLLTAVFLQCVIFFSIESFSFFNWTFLLINIAGSTVLTTLFCIALELIRKRP</sequence>
<feature type="transmembrane region" description="Helical" evidence="8">
    <location>
        <begin position="139"/>
        <end position="165"/>
    </location>
</feature>
<reference evidence="9 10" key="1">
    <citation type="submission" date="2020-08" db="EMBL/GenBank/DDBJ databases">
        <title>Genomic Encyclopedia of Type Strains, Phase IV (KMG-IV): sequencing the most valuable type-strain genomes for metagenomic binning, comparative biology and taxonomic classification.</title>
        <authorList>
            <person name="Goeker M."/>
        </authorList>
    </citation>
    <scope>NUCLEOTIDE SEQUENCE [LARGE SCALE GENOMIC DNA]</scope>
    <source>
        <strain evidence="9 10">DSM 22548</strain>
    </source>
</reference>